<dbReference type="Proteomes" id="UP001148786">
    <property type="component" value="Unassembled WGS sequence"/>
</dbReference>
<proteinExistence type="predicted"/>
<comment type="caution">
    <text evidence="1">The sequence shown here is derived from an EMBL/GenBank/DDBJ whole genome shotgun (WGS) entry which is preliminary data.</text>
</comment>
<accession>A0A9W8JRD0</accession>
<evidence type="ECO:0000313" key="2">
    <source>
        <dbReference type="Proteomes" id="UP001148786"/>
    </source>
</evidence>
<protein>
    <submittedName>
        <fullName evidence="1">Uncharacterized protein</fullName>
    </submittedName>
</protein>
<reference evidence="1" key="1">
    <citation type="submission" date="2022-07" db="EMBL/GenBank/DDBJ databases">
        <title>Genome Sequence of Agrocybe chaxingu.</title>
        <authorList>
            <person name="Buettner E."/>
        </authorList>
    </citation>
    <scope>NUCLEOTIDE SEQUENCE</scope>
    <source>
        <strain evidence="1">MP-N11</strain>
    </source>
</reference>
<evidence type="ECO:0000313" key="1">
    <source>
        <dbReference type="EMBL" id="KAJ3495350.1"/>
    </source>
</evidence>
<dbReference type="EMBL" id="JANKHO010002038">
    <property type="protein sequence ID" value="KAJ3495350.1"/>
    <property type="molecule type" value="Genomic_DNA"/>
</dbReference>
<gene>
    <name evidence="1" type="ORF">NLJ89_g10639</name>
</gene>
<sequence>MHFRGSSTVAEQKASSPLDIMQHIATLLTTGDADGTPGDGKDMKVNRGVVVTGHASADRIEALVLVTHNVSGYSTGPVLLNPVMVDISDEDAEFALKVVEKWGDEPSFEEYSKNVFAMLNIFRVDKNAPARDFLRYVIRQCYPKMVFRMQLANVVWEEPPMTVIENYFKSDDHLFNPSKPFPWRLRIRKADSFMVDRLKICHPELDARTAIYEVNANNVADWVNKLVVTYDKLTRYLAERTDRGALKPKKALERKFADAALLHMLSLDAVMIRMGFLEHLLSDSRLADQLARKSVTFSDEDEDDQPEEDEDVIDRDAGEVADLLLQRGEDTAHHVVGFYKSVLMT</sequence>
<organism evidence="1 2">
    <name type="scientific">Agrocybe chaxingu</name>
    <dbReference type="NCBI Taxonomy" id="84603"/>
    <lineage>
        <taxon>Eukaryota</taxon>
        <taxon>Fungi</taxon>
        <taxon>Dikarya</taxon>
        <taxon>Basidiomycota</taxon>
        <taxon>Agaricomycotina</taxon>
        <taxon>Agaricomycetes</taxon>
        <taxon>Agaricomycetidae</taxon>
        <taxon>Agaricales</taxon>
        <taxon>Agaricineae</taxon>
        <taxon>Strophariaceae</taxon>
        <taxon>Agrocybe</taxon>
    </lineage>
</organism>
<dbReference type="OrthoDB" id="2757639at2759"/>
<dbReference type="AlphaFoldDB" id="A0A9W8JRD0"/>
<name>A0A9W8JRD0_9AGAR</name>
<keyword evidence="2" id="KW-1185">Reference proteome</keyword>